<dbReference type="InterPro" id="IPR036318">
    <property type="entry name" value="FAD-bd_PCMH-like_sf"/>
</dbReference>
<keyword evidence="1" id="KW-0274">FAD</keyword>
<protein>
    <recommendedName>
        <fullName evidence="3">FAD-binding PCMH-type domain-containing protein</fullName>
    </recommendedName>
</protein>
<accession>A0A917YZG2</accession>
<dbReference type="Proteomes" id="UP000606935">
    <property type="component" value="Unassembled WGS sequence"/>
</dbReference>
<dbReference type="InterPro" id="IPR007173">
    <property type="entry name" value="ALO_C"/>
</dbReference>
<dbReference type="Gene3D" id="3.30.465.10">
    <property type="match status" value="1"/>
</dbReference>
<dbReference type="InterPro" id="IPR016171">
    <property type="entry name" value="Vanillyl_alc_oxidase_C-sub2"/>
</dbReference>
<dbReference type="GO" id="GO:0003885">
    <property type="term" value="F:D-arabinono-1,4-lactone oxidase activity"/>
    <property type="evidence" value="ECO:0007669"/>
    <property type="project" value="InterPro"/>
</dbReference>
<dbReference type="RefSeq" id="WP_188693534.1">
    <property type="nucleotide sequence ID" value="NZ_BMLS01000002.1"/>
</dbReference>
<evidence type="ECO:0000256" key="1">
    <source>
        <dbReference type="ARBA" id="ARBA00022827"/>
    </source>
</evidence>
<reference evidence="4" key="2">
    <citation type="submission" date="2020-09" db="EMBL/GenBank/DDBJ databases">
        <authorList>
            <person name="Sun Q."/>
            <person name="Zhou Y."/>
        </authorList>
    </citation>
    <scope>NUCLEOTIDE SEQUENCE</scope>
    <source>
        <strain evidence="4">CGMCC 1.7086</strain>
    </source>
</reference>
<dbReference type="EMBL" id="BMLS01000002">
    <property type="protein sequence ID" value="GGO68719.1"/>
    <property type="molecule type" value="Genomic_DNA"/>
</dbReference>
<gene>
    <name evidence="4" type="ORF">GCM10010982_18290</name>
</gene>
<dbReference type="Gene3D" id="1.10.45.10">
    <property type="entry name" value="Vanillyl-alcohol Oxidase, Chain A, domain 4"/>
    <property type="match status" value="1"/>
</dbReference>
<dbReference type="PANTHER" id="PTHR43762:SF1">
    <property type="entry name" value="D-ARABINONO-1,4-LACTONE OXIDASE"/>
    <property type="match status" value="1"/>
</dbReference>
<keyword evidence="5" id="KW-1185">Reference proteome</keyword>
<evidence type="ECO:0000259" key="3">
    <source>
        <dbReference type="PROSITE" id="PS51387"/>
    </source>
</evidence>
<name>A0A917YZG2_9ALTE</name>
<dbReference type="PROSITE" id="PS51387">
    <property type="entry name" value="FAD_PCMH"/>
    <property type="match status" value="1"/>
</dbReference>
<comment type="caution">
    <text evidence="4">The sequence shown here is derived from an EMBL/GenBank/DDBJ whole genome shotgun (WGS) entry which is preliminary data.</text>
</comment>
<dbReference type="GO" id="GO:0016020">
    <property type="term" value="C:membrane"/>
    <property type="evidence" value="ECO:0007669"/>
    <property type="project" value="InterPro"/>
</dbReference>
<dbReference type="AlphaFoldDB" id="A0A917YZG2"/>
<evidence type="ECO:0000313" key="5">
    <source>
        <dbReference type="Proteomes" id="UP000606935"/>
    </source>
</evidence>
<organism evidence="4 5">
    <name type="scientific">Bowmanella pacifica</name>
    <dbReference type="NCBI Taxonomy" id="502051"/>
    <lineage>
        <taxon>Bacteria</taxon>
        <taxon>Pseudomonadati</taxon>
        <taxon>Pseudomonadota</taxon>
        <taxon>Gammaproteobacteria</taxon>
        <taxon>Alteromonadales</taxon>
        <taxon>Alteromonadaceae</taxon>
        <taxon>Bowmanella</taxon>
    </lineage>
</organism>
<evidence type="ECO:0000313" key="4">
    <source>
        <dbReference type="EMBL" id="GGO68719.1"/>
    </source>
</evidence>
<feature type="domain" description="FAD-binding PCMH-type" evidence="3">
    <location>
        <begin position="1"/>
        <end position="206"/>
    </location>
</feature>
<keyword evidence="2" id="KW-0560">Oxidoreductase</keyword>
<proteinExistence type="predicted"/>
<keyword evidence="1" id="KW-0285">Flavoprotein</keyword>
<sequence>MSLTPDQWGFYHPSNEQEVALLVQMANRENKQIRTCGAAHSQSWAIYTDPVTSGPNVTNQETPPPDTTQINLLLDQMMDVTLLDRQQGLVRAQAGVHLGHDPSDISGTSTLKNSLLYQLWQQGLTLSELGGIIHQTLGGFMSTGSAGGSLKYSFQDNIQAIRLVNGLGELVEFRRDDENTEAFFAAMVSMGLFGIVVSVDLLCEPAFNIVGQEATVTYQESQFDFFGESADKPSLEDFMRDVDYGRVNWWPQPGAERILPWQAQRIPCITGFTPRPYQEFTNYPAVAEPVISIIYAILGNLDTPELIPAKVHQAGLDLQKVADNLIDFSQFGILGPIIRDAVNQLLAEEFDKAIALIQQHAPMLKANLPDVMQIILNVFQSLDSSKDGMDKGTPQVFQHHAPWGLPMDNQASDELLDIEFSELWFPIGRTNQVMQILRDYFDEASDAHEKLKRTGLFTIEVYMAKACQAWMSMGYTDGEDEWSEGAFRFEPLWFVDFSEDPQREFYPQFWRLFRDKGIPFRLHWGKMLPDVTQNDTEGWVEYFRSQYPKWDAFLAMRRKMDPHQRFVSHYWRTQLNIGEL</sequence>
<dbReference type="PANTHER" id="PTHR43762">
    <property type="entry name" value="L-GULONOLACTONE OXIDASE"/>
    <property type="match status" value="1"/>
</dbReference>
<dbReference type="SUPFAM" id="SSF56176">
    <property type="entry name" value="FAD-binding/transporter-associated domain-like"/>
    <property type="match status" value="1"/>
</dbReference>
<evidence type="ECO:0000256" key="2">
    <source>
        <dbReference type="ARBA" id="ARBA00023002"/>
    </source>
</evidence>
<reference evidence="4" key="1">
    <citation type="journal article" date="2014" name="Int. J. Syst. Evol. Microbiol.">
        <title>Complete genome sequence of Corynebacterium casei LMG S-19264T (=DSM 44701T), isolated from a smear-ripened cheese.</title>
        <authorList>
            <consortium name="US DOE Joint Genome Institute (JGI-PGF)"/>
            <person name="Walter F."/>
            <person name="Albersmeier A."/>
            <person name="Kalinowski J."/>
            <person name="Ruckert C."/>
        </authorList>
    </citation>
    <scope>NUCLEOTIDE SEQUENCE</scope>
    <source>
        <strain evidence="4">CGMCC 1.7086</strain>
    </source>
</reference>
<dbReference type="InterPro" id="IPR010031">
    <property type="entry name" value="FAD_lactone_oxidase-like"/>
</dbReference>
<dbReference type="GO" id="GO:0071949">
    <property type="term" value="F:FAD binding"/>
    <property type="evidence" value="ECO:0007669"/>
    <property type="project" value="InterPro"/>
</dbReference>
<dbReference type="InterPro" id="IPR016169">
    <property type="entry name" value="FAD-bd_PCMH_sub2"/>
</dbReference>
<dbReference type="Gene3D" id="3.30.70.2520">
    <property type="match status" value="1"/>
</dbReference>
<dbReference type="Pfam" id="PF04030">
    <property type="entry name" value="ALO"/>
    <property type="match status" value="1"/>
</dbReference>
<dbReference type="InterPro" id="IPR016166">
    <property type="entry name" value="FAD-bd_PCMH"/>
</dbReference>
<dbReference type="Pfam" id="PF01565">
    <property type="entry name" value="FAD_binding_4"/>
    <property type="match status" value="1"/>
</dbReference>
<dbReference type="InterPro" id="IPR006094">
    <property type="entry name" value="Oxid_FAD_bind_N"/>
</dbReference>